<reference evidence="1" key="1">
    <citation type="submission" date="2014-09" db="EMBL/GenBank/DDBJ databases">
        <authorList>
            <person name="Magalhaes I.L.F."/>
            <person name="Oliveira U."/>
            <person name="Santos F.R."/>
            <person name="Vidigal T.H.D.A."/>
            <person name="Brescovit A.D."/>
            <person name="Santos A.J."/>
        </authorList>
    </citation>
    <scope>NUCLEOTIDE SEQUENCE</scope>
    <source>
        <tissue evidence="1">Shoot tissue taken approximately 20 cm above the soil surface</tissue>
    </source>
</reference>
<reference evidence="1" key="2">
    <citation type="journal article" date="2015" name="Data Brief">
        <title>Shoot transcriptome of the giant reed, Arundo donax.</title>
        <authorList>
            <person name="Barrero R.A."/>
            <person name="Guerrero F.D."/>
            <person name="Moolhuijzen P."/>
            <person name="Goolsby J.A."/>
            <person name="Tidwell J."/>
            <person name="Bellgard S.E."/>
            <person name="Bellgard M.I."/>
        </authorList>
    </citation>
    <scope>NUCLEOTIDE SEQUENCE</scope>
    <source>
        <tissue evidence="1">Shoot tissue taken approximately 20 cm above the soil surface</tissue>
    </source>
</reference>
<dbReference type="EMBL" id="GBRH01191681">
    <property type="protein sequence ID" value="JAE06215.1"/>
    <property type="molecule type" value="Transcribed_RNA"/>
</dbReference>
<organism evidence="1">
    <name type="scientific">Arundo donax</name>
    <name type="common">Giant reed</name>
    <name type="synonym">Donax arundinaceus</name>
    <dbReference type="NCBI Taxonomy" id="35708"/>
    <lineage>
        <taxon>Eukaryota</taxon>
        <taxon>Viridiplantae</taxon>
        <taxon>Streptophyta</taxon>
        <taxon>Embryophyta</taxon>
        <taxon>Tracheophyta</taxon>
        <taxon>Spermatophyta</taxon>
        <taxon>Magnoliopsida</taxon>
        <taxon>Liliopsida</taxon>
        <taxon>Poales</taxon>
        <taxon>Poaceae</taxon>
        <taxon>PACMAD clade</taxon>
        <taxon>Arundinoideae</taxon>
        <taxon>Arundineae</taxon>
        <taxon>Arundo</taxon>
    </lineage>
</organism>
<accession>A0A0A9EZN1</accession>
<dbReference type="AlphaFoldDB" id="A0A0A9EZN1"/>
<sequence length="26" mass="3074">MFTSCVCLGTIKTTQIFLQKRHSWLM</sequence>
<protein>
    <submittedName>
        <fullName evidence="1">Uncharacterized protein</fullName>
    </submittedName>
</protein>
<evidence type="ECO:0000313" key="1">
    <source>
        <dbReference type="EMBL" id="JAE06215.1"/>
    </source>
</evidence>
<proteinExistence type="predicted"/>
<name>A0A0A9EZN1_ARUDO</name>